<evidence type="ECO:0000313" key="2">
    <source>
        <dbReference type="EMBL" id="KAL2517016.1"/>
    </source>
</evidence>
<dbReference type="PANTHER" id="PTHR38394:SF1">
    <property type="entry name" value="NEUROFILAMENT LIGHT PROTEIN"/>
    <property type="match status" value="1"/>
</dbReference>
<evidence type="ECO:0000256" key="1">
    <source>
        <dbReference type="SAM" id="MobiDB-lite"/>
    </source>
</evidence>
<organism evidence="2 3">
    <name type="scientific">Abeliophyllum distichum</name>
    <dbReference type="NCBI Taxonomy" id="126358"/>
    <lineage>
        <taxon>Eukaryota</taxon>
        <taxon>Viridiplantae</taxon>
        <taxon>Streptophyta</taxon>
        <taxon>Embryophyta</taxon>
        <taxon>Tracheophyta</taxon>
        <taxon>Spermatophyta</taxon>
        <taxon>Magnoliopsida</taxon>
        <taxon>eudicotyledons</taxon>
        <taxon>Gunneridae</taxon>
        <taxon>Pentapetalae</taxon>
        <taxon>asterids</taxon>
        <taxon>lamiids</taxon>
        <taxon>Lamiales</taxon>
        <taxon>Oleaceae</taxon>
        <taxon>Forsythieae</taxon>
        <taxon>Abeliophyllum</taxon>
    </lineage>
</organism>
<evidence type="ECO:0000313" key="3">
    <source>
        <dbReference type="Proteomes" id="UP001604336"/>
    </source>
</evidence>
<name>A0ABD1TWA3_9LAMI</name>
<feature type="compositionally biased region" description="Low complexity" evidence="1">
    <location>
        <begin position="84"/>
        <end position="97"/>
    </location>
</feature>
<dbReference type="PANTHER" id="PTHR38394">
    <property type="entry name" value="NEUROFILAMENT LIGHT PROTEIN"/>
    <property type="match status" value="1"/>
</dbReference>
<proteinExistence type="predicted"/>
<protein>
    <submittedName>
        <fullName evidence="2">Uncharacterized protein</fullName>
    </submittedName>
</protein>
<gene>
    <name evidence="2" type="ORF">Adt_13263</name>
</gene>
<feature type="region of interest" description="Disordered" evidence="1">
    <location>
        <begin position="120"/>
        <end position="141"/>
    </location>
</feature>
<comment type="caution">
    <text evidence="2">The sequence shown here is derived from an EMBL/GenBank/DDBJ whole genome shotgun (WGS) entry which is preliminary data.</text>
</comment>
<sequence>MASDLEQDDMGSVFEGMVLFSPSQIVSDIDENPSKLSTEIVIEAASDASEDISVDFVVSQPLDENLLSDFTLRTPSQVQITPESSSSVSNSTVSRQTSIRKKKRVGLRIRYDRDALVIPDDVSDSKESMNKKTSFDGLIYP</sequence>
<dbReference type="EMBL" id="JBFOLK010000004">
    <property type="protein sequence ID" value="KAL2517016.1"/>
    <property type="molecule type" value="Genomic_DNA"/>
</dbReference>
<feature type="compositionally biased region" description="Basic and acidic residues" evidence="1">
    <location>
        <begin position="123"/>
        <end position="134"/>
    </location>
</feature>
<reference evidence="3" key="1">
    <citation type="submission" date="2024-07" db="EMBL/GenBank/DDBJ databases">
        <title>Two chromosome-level genome assemblies of Korean endemic species Abeliophyllum distichum and Forsythia ovata (Oleaceae).</title>
        <authorList>
            <person name="Jang H."/>
        </authorList>
    </citation>
    <scope>NUCLEOTIDE SEQUENCE [LARGE SCALE GENOMIC DNA]</scope>
</reference>
<dbReference type="Proteomes" id="UP001604336">
    <property type="component" value="Unassembled WGS sequence"/>
</dbReference>
<dbReference type="AlphaFoldDB" id="A0ABD1TWA3"/>
<feature type="region of interest" description="Disordered" evidence="1">
    <location>
        <begin position="78"/>
        <end position="101"/>
    </location>
</feature>
<accession>A0ABD1TWA3</accession>
<keyword evidence="3" id="KW-1185">Reference proteome</keyword>